<dbReference type="GO" id="GO:0009055">
    <property type="term" value="F:electron transfer activity"/>
    <property type="evidence" value="ECO:0007669"/>
    <property type="project" value="InterPro"/>
</dbReference>
<dbReference type="Pfam" id="PF01292">
    <property type="entry name" value="Ni_hydr_CYTB"/>
    <property type="match status" value="1"/>
</dbReference>
<dbReference type="Proteomes" id="UP000249725">
    <property type="component" value="Unassembled WGS sequence"/>
</dbReference>
<evidence type="ECO:0000256" key="10">
    <source>
        <dbReference type="ARBA" id="ARBA00023004"/>
    </source>
</evidence>
<gene>
    <name evidence="15" type="ORF">DJ018_13655</name>
</gene>
<dbReference type="InterPro" id="IPR016174">
    <property type="entry name" value="Di-haem_cyt_TM"/>
</dbReference>
<keyword evidence="8" id="KW-0249">Electron transport</keyword>
<comment type="cofactor">
    <cofactor evidence="1">
        <name>heme b</name>
        <dbReference type="ChEBI" id="CHEBI:60344"/>
    </cofactor>
</comment>
<evidence type="ECO:0000256" key="13">
    <source>
        <dbReference type="SAM" id="Phobius"/>
    </source>
</evidence>
<dbReference type="SUPFAM" id="SSF81342">
    <property type="entry name" value="Transmembrane di-heme cytochromes"/>
    <property type="match status" value="1"/>
</dbReference>
<dbReference type="PANTHER" id="PTHR30529:SF1">
    <property type="entry name" value="CYTOCHROME B561 HOMOLOG 2"/>
    <property type="match status" value="1"/>
</dbReference>
<dbReference type="AlphaFoldDB" id="A0A328AC90"/>
<keyword evidence="16" id="KW-1185">Reference proteome</keyword>
<evidence type="ECO:0000259" key="14">
    <source>
        <dbReference type="Pfam" id="PF01292"/>
    </source>
</evidence>
<evidence type="ECO:0000256" key="7">
    <source>
        <dbReference type="ARBA" id="ARBA00022723"/>
    </source>
</evidence>
<feature type="transmembrane region" description="Helical" evidence="13">
    <location>
        <begin position="21"/>
        <end position="41"/>
    </location>
</feature>
<dbReference type="GO" id="GO:0022904">
    <property type="term" value="P:respiratory electron transport chain"/>
    <property type="evidence" value="ECO:0007669"/>
    <property type="project" value="InterPro"/>
</dbReference>
<protein>
    <submittedName>
        <fullName evidence="15">Cytochrome b</fullName>
    </submittedName>
</protein>
<name>A0A328AC90_9CAUL</name>
<evidence type="ECO:0000313" key="16">
    <source>
        <dbReference type="Proteomes" id="UP000249725"/>
    </source>
</evidence>
<dbReference type="OrthoDB" id="1247465at2"/>
<accession>A0A328AC90</accession>
<evidence type="ECO:0000256" key="9">
    <source>
        <dbReference type="ARBA" id="ARBA00022989"/>
    </source>
</evidence>
<comment type="similarity">
    <text evidence="12">Belongs to the cytochrome b561 family.</text>
</comment>
<keyword evidence="11 13" id="KW-0472">Membrane</keyword>
<evidence type="ECO:0000256" key="6">
    <source>
        <dbReference type="ARBA" id="ARBA00022692"/>
    </source>
</evidence>
<evidence type="ECO:0000256" key="4">
    <source>
        <dbReference type="ARBA" id="ARBA00022475"/>
    </source>
</evidence>
<dbReference type="PANTHER" id="PTHR30529">
    <property type="entry name" value="CYTOCHROME B561"/>
    <property type="match status" value="1"/>
</dbReference>
<keyword evidence="5" id="KW-0349">Heme</keyword>
<proteinExistence type="inferred from homology"/>
<evidence type="ECO:0000256" key="2">
    <source>
        <dbReference type="ARBA" id="ARBA00004651"/>
    </source>
</evidence>
<dbReference type="InterPro" id="IPR011577">
    <property type="entry name" value="Cyt_b561_bac/Ni-Hgenase"/>
</dbReference>
<feature type="domain" description="Cytochrome b561 bacterial/Ni-hydrogenase" evidence="14">
    <location>
        <begin position="17"/>
        <end position="196"/>
    </location>
</feature>
<keyword evidence="7" id="KW-0479">Metal-binding</keyword>
<keyword evidence="10" id="KW-0408">Iron</keyword>
<evidence type="ECO:0000256" key="3">
    <source>
        <dbReference type="ARBA" id="ARBA00022448"/>
    </source>
</evidence>
<dbReference type="RefSeq" id="WP_111515747.1">
    <property type="nucleotide sequence ID" value="NZ_QFYR01000003.1"/>
</dbReference>
<evidence type="ECO:0000256" key="11">
    <source>
        <dbReference type="ARBA" id="ARBA00023136"/>
    </source>
</evidence>
<keyword evidence="3" id="KW-0813">Transport</keyword>
<comment type="subcellular location">
    <subcellularLocation>
        <location evidence="2">Cell membrane</location>
        <topology evidence="2">Multi-pass membrane protein</topology>
    </subcellularLocation>
</comment>
<dbReference type="GO" id="GO:0046872">
    <property type="term" value="F:metal ion binding"/>
    <property type="evidence" value="ECO:0007669"/>
    <property type="project" value="UniProtKB-KW"/>
</dbReference>
<reference evidence="16" key="1">
    <citation type="submission" date="2018-05" db="EMBL/GenBank/DDBJ databases">
        <authorList>
            <person name="Li X."/>
        </authorList>
    </citation>
    <scope>NUCLEOTIDE SEQUENCE [LARGE SCALE GENOMIC DNA]</scope>
    <source>
        <strain evidence="16">YIM 73061</strain>
    </source>
</reference>
<dbReference type="GO" id="GO:0020037">
    <property type="term" value="F:heme binding"/>
    <property type="evidence" value="ECO:0007669"/>
    <property type="project" value="TreeGrafter"/>
</dbReference>
<evidence type="ECO:0000313" key="15">
    <source>
        <dbReference type="EMBL" id="RAK52423.1"/>
    </source>
</evidence>
<keyword evidence="6 13" id="KW-0812">Transmembrane</keyword>
<comment type="caution">
    <text evidence="15">The sequence shown here is derived from an EMBL/GenBank/DDBJ whole genome shotgun (WGS) entry which is preliminary data.</text>
</comment>
<feature type="transmembrane region" description="Helical" evidence="13">
    <location>
        <begin position="99"/>
        <end position="119"/>
    </location>
</feature>
<evidence type="ECO:0000256" key="5">
    <source>
        <dbReference type="ARBA" id="ARBA00022617"/>
    </source>
</evidence>
<dbReference type="GO" id="GO:0005886">
    <property type="term" value="C:plasma membrane"/>
    <property type="evidence" value="ECO:0007669"/>
    <property type="project" value="UniProtKB-SubCell"/>
</dbReference>
<keyword evidence="4" id="KW-1003">Cell membrane</keyword>
<dbReference type="EMBL" id="QFYR01000003">
    <property type="protein sequence ID" value="RAK52423.1"/>
    <property type="molecule type" value="Genomic_DNA"/>
</dbReference>
<sequence>MLKSLRRWAHSHTREGRYSPVGVAFHWTMAALILFQLWWGWRTGHLPVGADKLQAYEVHSQVGLLILVLTLARMFWRALVPGPINDADKPGWQSVAAHLTHFAFYACLLGLPLSGWAMWSATAREQDLSVAGVAPWPHLPFEELAPPLLWTIEAWAEQMHWLFVVALLLMLPLHIGAAIKHELVDRDDVLKGMLPGLERVERLVGRAPRRIRQELRPRCQSSAD</sequence>
<organism evidence="15 16">
    <name type="scientific">Phenylobacterium deserti</name>
    <dbReference type="NCBI Taxonomy" id="1914756"/>
    <lineage>
        <taxon>Bacteria</taxon>
        <taxon>Pseudomonadati</taxon>
        <taxon>Pseudomonadota</taxon>
        <taxon>Alphaproteobacteria</taxon>
        <taxon>Caulobacterales</taxon>
        <taxon>Caulobacteraceae</taxon>
        <taxon>Phenylobacterium</taxon>
    </lineage>
</organism>
<evidence type="ECO:0000256" key="1">
    <source>
        <dbReference type="ARBA" id="ARBA00001970"/>
    </source>
</evidence>
<evidence type="ECO:0000256" key="12">
    <source>
        <dbReference type="ARBA" id="ARBA00037975"/>
    </source>
</evidence>
<keyword evidence="9 13" id="KW-1133">Transmembrane helix</keyword>
<evidence type="ECO:0000256" key="8">
    <source>
        <dbReference type="ARBA" id="ARBA00022982"/>
    </source>
</evidence>
<feature type="transmembrane region" description="Helical" evidence="13">
    <location>
        <begin position="61"/>
        <end position="79"/>
    </location>
</feature>
<feature type="transmembrane region" description="Helical" evidence="13">
    <location>
        <begin position="159"/>
        <end position="179"/>
    </location>
</feature>
<dbReference type="InterPro" id="IPR052168">
    <property type="entry name" value="Cytochrome_b561_oxidase"/>
</dbReference>